<dbReference type="Gene3D" id="3.40.50.2300">
    <property type="match status" value="1"/>
</dbReference>
<name>A0A8J3VHF7_9ACTN</name>
<evidence type="ECO:0000256" key="3">
    <source>
        <dbReference type="PROSITE-ProRule" id="PRU00169"/>
    </source>
</evidence>
<dbReference type="PROSITE" id="PS50043">
    <property type="entry name" value="HTH_LUXR_2"/>
    <property type="match status" value="1"/>
</dbReference>
<dbReference type="GO" id="GO:0003677">
    <property type="term" value="F:DNA binding"/>
    <property type="evidence" value="ECO:0007669"/>
    <property type="project" value="UniProtKB-KW"/>
</dbReference>
<dbReference type="EMBL" id="BONY01000027">
    <property type="protein sequence ID" value="GIH06460.1"/>
    <property type="molecule type" value="Genomic_DNA"/>
</dbReference>
<feature type="domain" description="Response regulatory" evidence="5">
    <location>
        <begin position="11"/>
        <end position="124"/>
    </location>
</feature>
<keyword evidence="2 6" id="KW-0238">DNA-binding</keyword>
<dbReference type="CDD" id="cd17535">
    <property type="entry name" value="REC_NarL-like"/>
    <property type="match status" value="1"/>
</dbReference>
<dbReference type="Pfam" id="PF00072">
    <property type="entry name" value="Response_reg"/>
    <property type="match status" value="1"/>
</dbReference>
<proteinExistence type="predicted"/>
<evidence type="ECO:0000256" key="2">
    <source>
        <dbReference type="ARBA" id="ARBA00023125"/>
    </source>
</evidence>
<organism evidence="6 7">
    <name type="scientific">Rhizocola hellebori</name>
    <dbReference type="NCBI Taxonomy" id="1392758"/>
    <lineage>
        <taxon>Bacteria</taxon>
        <taxon>Bacillati</taxon>
        <taxon>Actinomycetota</taxon>
        <taxon>Actinomycetes</taxon>
        <taxon>Micromonosporales</taxon>
        <taxon>Micromonosporaceae</taxon>
        <taxon>Rhizocola</taxon>
    </lineage>
</organism>
<dbReference type="Proteomes" id="UP000612899">
    <property type="component" value="Unassembled WGS sequence"/>
</dbReference>
<dbReference type="GO" id="GO:0006355">
    <property type="term" value="P:regulation of DNA-templated transcription"/>
    <property type="evidence" value="ECO:0007669"/>
    <property type="project" value="InterPro"/>
</dbReference>
<feature type="domain" description="HTH luxR-type" evidence="4">
    <location>
        <begin position="150"/>
        <end position="215"/>
    </location>
</feature>
<dbReference type="CDD" id="cd06170">
    <property type="entry name" value="LuxR_C_like"/>
    <property type="match status" value="1"/>
</dbReference>
<dbReference type="GO" id="GO:0000160">
    <property type="term" value="P:phosphorelay signal transduction system"/>
    <property type="evidence" value="ECO:0007669"/>
    <property type="project" value="InterPro"/>
</dbReference>
<dbReference type="RefSeq" id="WP_203910274.1">
    <property type="nucleotide sequence ID" value="NZ_BONY01000027.1"/>
</dbReference>
<dbReference type="SUPFAM" id="SSF46894">
    <property type="entry name" value="C-terminal effector domain of the bipartite response regulators"/>
    <property type="match status" value="1"/>
</dbReference>
<sequence length="215" mass="23075">MSDATPTVAVTVLVADDNTVVRAVLRDMLHPGTGIRLAGEAADGQQALDAARRLKPDVTLLDHRMPLRDGLSVVVAISEHSKVLMLTRISDDALVLEAVRAGALGFLVHGQFSPAELVQAIHAVAGGEAHLSPSAARALMTAVRERQPGPAADPHGLSPRERQIMDLMVAGEPNSGISARLGIAEKTVRNQVSQIYRKLNVRNRAQAVVYWLNRR</sequence>
<feature type="modified residue" description="4-aspartylphosphate" evidence="3">
    <location>
        <position position="62"/>
    </location>
</feature>
<dbReference type="SMART" id="SM00448">
    <property type="entry name" value="REC"/>
    <property type="match status" value="1"/>
</dbReference>
<dbReference type="InterPro" id="IPR039420">
    <property type="entry name" value="WalR-like"/>
</dbReference>
<dbReference type="InterPro" id="IPR058245">
    <property type="entry name" value="NreC/VraR/RcsB-like_REC"/>
</dbReference>
<evidence type="ECO:0000259" key="4">
    <source>
        <dbReference type="PROSITE" id="PS50043"/>
    </source>
</evidence>
<dbReference type="AlphaFoldDB" id="A0A8J3VHF7"/>
<dbReference type="InterPro" id="IPR000792">
    <property type="entry name" value="Tscrpt_reg_LuxR_C"/>
</dbReference>
<evidence type="ECO:0000313" key="6">
    <source>
        <dbReference type="EMBL" id="GIH06460.1"/>
    </source>
</evidence>
<dbReference type="InterPro" id="IPR016032">
    <property type="entry name" value="Sig_transdc_resp-reg_C-effctor"/>
</dbReference>
<evidence type="ECO:0000259" key="5">
    <source>
        <dbReference type="PROSITE" id="PS50110"/>
    </source>
</evidence>
<evidence type="ECO:0000256" key="1">
    <source>
        <dbReference type="ARBA" id="ARBA00022553"/>
    </source>
</evidence>
<dbReference type="SUPFAM" id="SSF52172">
    <property type="entry name" value="CheY-like"/>
    <property type="match status" value="1"/>
</dbReference>
<keyword evidence="1 3" id="KW-0597">Phosphoprotein</keyword>
<protein>
    <submittedName>
        <fullName evidence="6">DNA-binding response regulator</fullName>
    </submittedName>
</protein>
<dbReference type="Pfam" id="PF00196">
    <property type="entry name" value="GerE"/>
    <property type="match status" value="1"/>
</dbReference>
<dbReference type="PRINTS" id="PR00038">
    <property type="entry name" value="HTHLUXR"/>
</dbReference>
<gene>
    <name evidence="6" type="ORF">Rhe02_45270</name>
</gene>
<reference evidence="6" key="1">
    <citation type="submission" date="2021-01" db="EMBL/GenBank/DDBJ databases">
        <title>Whole genome shotgun sequence of Rhizocola hellebori NBRC 109834.</title>
        <authorList>
            <person name="Komaki H."/>
            <person name="Tamura T."/>
        </authorList>
    </citation>
    <scope>NUCLEOTIDE SEQUENCE</scope>
    <source>
        <strain evidence="6">NBRC 109834</strain>
    </source>
</reference>
<dbReference type="InterPro" id="IPR011006">
    <property type="entry name" value="CheY-like_superfamily"/>
</dbReference>
<keyword evidence="7" id="KW-1185">Reference proteome</keyword>
<accession>A0A8J3VHF7</accession>
<dbReference type="SMART" id="SM00421">
    <property type="entry name" value="HTH_LUXR"/>
    <property type="match status" value="1"/>
</dbReference>
<comment type="caution">
    <text evidence="6">The sequence shown here is derived from an EMBL/GenBank/DDBJ whole genome shotgun (WGS) entry which is preliminary data.</text>
</comment>
<dbReference type="InterPro" id="IPR001789">
    <property type="entry name" value="Sig_transdc_resp-reg_receiver"/>
</dbReference>
<dbReference type="PROSITE" id="PS50110">
    <property type="entry name" value="RESPONSE_REGULATORY"/>
    <property type="match status" value="1"/>
</dbReference>
<dbReference type="PANTHER" id="PTHR43214">
    <property type="entry name" value="TWO-COMPONENT RESPONSE REGULATOR"/>
    <property type="match status" value="1"/>
</dbReference>
<evidence type="ECO:0000313" key="7">
    <source>
        <dbReference type="Proteomes" id="UP000612899"/>
    </source>
</evidence>